<keyword evidence="1" id="KW-0472">Membrane</keyword>
<accession>A0A5C7B881</accession>
<proteinExistence type="predicted"/>
<keyword evidence="1" id="KW-1133">Transmembrane helix</keyword>
<feature type="transmembrane region" description="Helical" evidence="1">
    <location>
        <begin position="20"/>
        <end position="38"/>
    </location>
</feature>
<dbReference type="Gene3D" id="2.170.120.40">
    <property type="entry name" value="YbbR-like domain"/>
    <property type="match status" value="1"/>
</dbReference>
<evidence type="ECO:0000256" key="1">
    <source>
        <dbReference type="SAM" id="Phobius"/>
    </source>
</evidence>
<keyword evidence="1" id="KW-0812">Transmembrane</keyword>
<comment type="caution">
    <text evidence="2">The sequence shown here is derived from an EMBL/GenBank/DDBJ whole genome shotgun (WGS) entry which is preliminary data.</text>
</comment>
<dbReference type="Pfam" id="PF07949">
    <property type="entry name" value="YbbR"/>
    <property type="match status" value="1"/>
</dbReference>
<keyword evidence="3" id="KW-1185">Reference proteome</keyword>
<name>A0A5C7B881_9FLAO</name>
<sequence>MLNNIQTKLVRSLKSKKLNVFGLFFLLAFLILVVTKLSETYVETIPFNIEYRNLPEKNIITLDSIPKVNVTVSTHGFNLLSYYFYDKNFQLDFKKSTYIKDNNYVWLADKGIYDFKKLLGKNVDIIAVKPDTLILPFGTLSMKRVPVVLKSKINFASGFDTLDGIEIKPDSVNVIGAKEEIDNVDFVETQLLSLENIKMNINTNLGLELPNSSKRLKLSEENINITASVEKFTEGTFDVPITILNVPNNIEINYFPKYIKVSYYLSLRDYREVNLSDFIIECDYRDVLKSGKSYFNPKLIVNSGQVKSARMKQNKVEYIIK</sequence>
<dbReference type="STRING" id="1123037.GCA_000425305_01896"/>
<dbReference type="InterPro" id="IPR012505">
    <property type="entry name" value="YbbR"/>
</dbReference>
<dbReference type="OrthoDB" id="1150187at2"/>
<dbReference type="RefSeq" id="WP_147231631.1">
    <property type="nucleotide sequence ID" value="NZ_VOSB01000012.1"/>
</dbReference>
<evidence type="ECO:0000313" key="2">
    <source>
        <dbReference type="EMBL" id="TXE17455.1"/>
    </source>
</evidence>
<dbReference type="EMBL" id="VOSB01000012">
    <property type="protein sequence ID" value="TXE17455.1"/>
    <property type="molecule type" value="Genomic_DNA"/>
</dbReference>
<dbReference type="InterPro" id="IPR053154">
    <property type="entry name" value="c-di-AMP_regulator"/>
</dbReference>
<protein>
    <submittedName>
        <fullName evidence="2">YbbR-like domain-containing protein</fullName>
    </submittedName>
</protein>
<dbReference type="PANTHER" id="PTHR37804:SF1">
    <property type="entry name" value="CDAA REGULATORY PROTEIN CDAR"/>
    <property type="match status" value="1"/>
</dbReference>
<organism evidence="2 3">
    <name type="scientific">Psychroserpens burtonensis</name>
    <dbReference type="NCBI Taxonomy" id="49278"/>
    <lineage>
        <taxon>Bacteria</taxon>
        <taxon>Pseudomonadati</taxon>
        <taxon>Bacteroidota</taxon>
        <taxon>Flavobacteriia</taxon>
        <taxon>Flavobacteriales</taxon>
        <taxon>Flavobacteriaceae</taxon>
        <taxon>Psychroserpens</taxon>
    </lineage>
</organism>
<reference evidence="2 3" key="1">
    <citation type="submission" date="2019-08" db="EMBL/GenBank/DDBJ databases">
        <title>Genome of Psychroserpens burtonensis ACAM 167.</title>
        <authorList>
            <person name="Bowman J.P."/>
        </authorList>
    </citation>
    <scope>NUCLEOTIDE SEQUENCE [LARGE SCALE GENOMIC DNA]</scope>
    <source>
        <strain evidence="2 3">ACAM 167</strain>
    </source>
</reference>
<dbReference type="PANTHER" id="PTHR37804">
    <property type="entry name" value="CDAA REGULATORY PROTEIN CDAR"/>
    <property type="match status" value="1"/>
</dbReference>
<evidence type="ECO:0000313" key="3">
    <source>
        <dbReference type="Proteomes" id="UP000321938"/>
    </source>
</evidence>
<dbReference type="Proteomes" id="UP000321938">
    <property type="component" value="Unassembled WGS sequence"/>
</dbReference>
<dbReference type="AlphaFoldDB" id="A0A5C7B881"/>
<gene>
    <name evidence="2" type="ORF">ES692_09255</name>
</gene>